<feature type="non-terminal residue" evidence="2">
    <location>
        <position position="111"/>
    </location>
</feature>
<dbReference type="EMBL" id="CACRXK020033793">
    <property type="protein sequence ID" value="CAB4044014.1"/>
    <property type="molecule type" value="Genomic_DNA"/>
</dbReference>
<sequence>MATRSHASKRAAQISTNTRSKTPKKPVLEKAKKTINANKEDRDNLHEEKPMNVENMFETIMSKLEYAYAEVETLKKENAEPKKSDSETKERLAKVEEQNSALNSRVIDLQA</sequence>
<gene>
    <name evidence="2" type="ORF">PACLA_8A042105</name>
</gene>
<accession>A0A6S7KM38</accession>
<feature type="compositionally biased region" description="Basic and acidic residues" evidence="1">
    <location>
        <begin position="77"/>
        <end position="97"/>
    </location>
</feature>
<keyword evidence="3" id="KW-1185">Reference proteome</keyword>
<evidence type="ECO:0000313" key="2">
    <source>
        <dbReference type="EMBL" id="CAB4044014.1"/>
    </source>
</evidence>
<name>A0A6S7KM38_PARCT</name>
<organism evidence="2 3">
    <name type="scientific">Paramuricea clavata</name>
    <name type="common">Red gorgonian</name>
    <name type="synonym">Violescent sea-whip</name>
    <dbReference type="NCBI Taxonomy" id="317549"/>
    <lineage>
        <taxon>Eukaryota</taxon>
        <taxon>Metazoa</taxon>
        <taxon>Cnidaria</taxon>
        <taxon>Anthozoa</taxon>
        <taxon>Octocorallia</taxon>
        <taxon>Malacalcyonacea</taxon>
        <taxon>Plexauridae</taxon>
        <taxon>Paramuricea</taxon>
    </lineage>
</organism>
<evidence type="ECO:0000256" key="1">
    <source>
        <dbReference type="SAM" id="MobiDB-lite"/>
    </source>
</evidence>
<dbReference type="AlphaFoldDB" id="A0A6S7KM38"/>
<feature type="region of interest" description="Disordered" evidence="1">
    <location>
        <begin position="1"/>
        <end position="26"/>
    </location>
</feature>
<reference evidence="2" key="1">
    <citation type="submission" date="2020-04" db="EMBL/GenBank/DDBJ databases">
        <authorList>
            <person name="Alioto T."/>
            <person name="Alioto T."/>
            <person name="Gomez Garrido J."/>
        </authorList>
    </citation>
    <scope>NUCLEOTIDE SEQUENCE</scope>
    <source>
        <strain evidence="2">A484AB</strain>
    </source>
</reference>
<protein>
    <submittedName>
        <fullName evidence="2">Uncharacterized protein</fullName>
    </submittedName>
</protein>
<comment type="caution">
    <text evidence="2">The sequence shown here is derived from an EMBL/GenBank/DDBJ whole genome shotgun (WGS) entry which is preliminary data.</text>
</comment>
<feature type="region of interest" description="Disordered" evidence="1">
    <location>
        <begin position="77"/>
        <end position="111"/>
    </location>
</feature>
<proteinExistence type="predicted"/>
<dbReference type="Proteomes" id="UP001152795">
    <property type="component" value="Unassembled WGS sequence"/>
</dbReference>
<evidence type="ECO:0000313" key="3">
    <source>
        <dbReference type="Proteomes" id="UP001152795"/>
    </source>
</evidence>